<name>A0A0B2UUK5_TOXCA</name>
<reference evidence="4 6" key="1">
    <citation type="submission" date="2014-11" db="EMBL/GenBank/DDBJ databases">
        <title>Genetic blueprint of the zoonotic pathogen Toxocara canis.</title>
        <authorList>
            <person name="Zhu X.-Q."/>
            <person name="Korhonen P.K."/>
            <person name="Cai H."/>
            <person name="Young N.D."/>
            <person name="Nejsum P."/>
            <person name="von Samson-Himmelstjerna G."/>
            <person name="Boag P.R."/>
            <person name="Tan P."/>
            <person name="Li Q."/>
            <person name="Min J."/>
            <person name="Yang Y."/>
            <person name="Wang X."/>
            <person name="Fang X."/>
            <person name="Hall R.S."/>
            <person name="Hofmann A."/>
            <person name="Sternberg P.W."/>
            <person name="Jex A.R."/>
            <person name="Gasser R.B."/>
        </authorList>
    </citation>
    <scope>NUCLEOTIDE SEQUENCE [LARGE SCALE GENOMIC DNA]</scope>
    <source>
        <strain evidence="4">PN_DK_2014</strain>
    </source>
</reference>
<keyword evidence="2" id="KW-0732">Signal</keyword>
<dbReference type="InterPro" id="IPR011001">
    <property type="entry name" value="Saposin-like"/>
</dbReference>
<evidence type="ECO:0000313" key="4">
    <source>
        <dbReference type="EMBL" id="KHN72550.1"/>
    </source>
</evidence>
<evidence type="ECO:0000313" key="5">
    <source>
        <dbReference type="EMBL" id="VDM43564.1"/>
    </source>
</evidence>
<dbReference type="EMBL" id="JPKZ01003247">
    <property type="protein sequence ID" value="KHN72550.1"/>
    <property type="molecule type" value="Genomic_DNA"/>
</dbReference>
<feature type="chain" id="PRO_5008827448" description="Saposin B-type domain-containing protein" evidence="2">
    <location>
        <begin position="20"/>
        <end position="164"/>
    </location>
</feature>
<evidence type="ECO:0000256" key="2">
    <source>
        <dbReference type="SAM" id="SignalP"/>
    </source>
</evidence>
<accession>A0A0B2UUK5</accession>
<evidence type="ECO:0000313" key="6">
    <source>
        <dbReference type="Proteomes" id="UP000031036"/>
    </source>
</evidence>
<reference evidence="5" key="2">
    <citation type="submission" date="2018-11" db="EMBL/GenBank/DDBJ databases">
        <authorList>
            <consortium name="Pathogen Informatics"/>
        </authorList>
    </citation>
    <scope>NUCLEOTIDE SEQUENCE [LARGE SCALE GENOMIC DNA]</scope>
</reference>
<evidence type="ECO:0000256" key="1">
    <source>
        <dbReference type="ARBA" id="ARBA00023157"/>
    </source>
</evidence>
<dbReference type="AlphaFoldDB" id="A0A0B2UUK5"/>
<dbReference type="PROSITE" id="PS50015">
    <property type="entry name" value="SAP_B"/>
    <property type="match status" value="1"/>
</dbReference>
<evidence type="ECO:0000259" key="3">
    <source>
        <dbReference type="PROSITE" id="PS50015"/>
    </source>
</evidence>
<feature type="signal peptide" evidence="2">
    <location>
        <begin position="1"/>
        <end position="19"/>
    </location>
</feature>
<dbReference type="InterPro" id="IPR008139">
    <property type="entry name" value="SaposinB_dom"/>
</dbReference>
<dbReference type="SUPFAM" id="SSF47862">
    <property type="entry name" value="Saposin"/>
    <property type="match status" value="1"/>
</dbReference>
<sequence>MRTLAIVLVSLAIVQSYAAVDDAPYTMRDFICMVCEQRKVLLENPDNRTALCNEDVSPAICEALYNSTQRFMSTYGEVICDLPCLRYSPELTCAICDNLMQLAVTIGQLPLTDFEKRLQLMCSELEFLDPPCNMIVDEYCPTMHEKAQKENGPENVCQSISLCT</sequence>
<proteinExistence type="predicted"/>
<dbReference type="EMBL" id="UYWY01021175">
    <property type="protein sequence ID" value="VDM43564.1"/>
    <property type="molecule type" value="Genomic_DNA"/>
</dbReference>
<gene>
    <name evidence="4" type="ORF">Tcan_10098</name>
    <name evidence="5" type="ORF">TCNE_LOCUS12243</name>
</gene>
<dbReference type="Gene3D" id="1.10.225.10">
    <property type="entry name" value="Saposin-like"/>
    <property type="match status" value="1"/>
</dbReference>
<keyword evidence="6" id="KW-1185">Reference proteome</keyword>
<feature type="domain" description="Saposin B-type" evidence="3">
    <location>
        <begin position="89"/>
        <end position="164"/>
    </location>
</feature>
<organism evidence="4 6">
    <name type="scientific">Toxocara canis</name>
    <name type="common">Canine roundworm</name>
    <dbReference type="NCBI Taxonomy" id="6265"/>
    <lineage>
        <taxon>Eukaryota</taxon>
        <taxon>Metazoa</taxon>
        <taxon>Ecdysozoa</taxon>
        <taxon>Nematoda</taxon>
        <taxon>Chromadorea</taxon>
        <taxon>Rhabditida</taxon>
        <taxon>Spirurina</taxon>
        <taxon>Ascaridomorpha</taxon>
        <taxon>Ascaridoidea</taxon>
        <taxon>Toxocaridae</taxon>
        <taxon>Toxocara</taxon>
    </lineage>
</organism>
<keyword evidence="1" id="KW-1015">Disulfide bond</keyword>
<dbReference type="Proteomes" id="UP000031036">
    <property type="component" value="Unassembled WGS sequence"/>
</dbReference>
<protein>
    <recommendedName>
        <fullName evidence="3">Saposin B-type domain-containing protein</fullName>
    </recommendedName>
</protein>
<dbReference type="OrthoDB" id="5902258at2759"/>